<reference evidence="2 3" key="1">
    <citation type="submission" date="2018-04" db="EMBL/GenBank/DDBJ databases">
        <title>Genome of Nocardioides gansuensis WSJ-1.</title>
        <authorList>
            <person name="Wu S."/>
            <person name="Wang G."/>
        </authorList>
    </citation>
    <scope>NUCLEOTIDE SEQUENCE [LARGE SCALE GENOMIC DNA]</scope>
    <source>
        <strain evidence="2 3">WSJ-1</strain>
    </source>
</reference>
<organism evidence="2 3">
    <name type="scientific">Nocardioides gansuensis</name>
    <dbReference type="NCBI Taxonomy" id="2138300"/>
    <lineage>
        <taxon>Bacteria</taxon>
        <taxon>Bacillati</taxon>
        <taxon>Actinomycetota</taxon>
        <taxon>Actinomycetes</taxon>
        <taxon>Propionibacteriales</taxon>
        <taxon>Nocardioidaceae</taxon>
        <taxon>Nocardioides</taxon>
    </lineage>
</organism>
<dbReference type="InterPro" id="IPR000601">
    <property type="entry name" value="PKD_dom"/>
</dbReference>
<evidence type="ECO:0000259" key="1">
    <source>
        <dbReference type="PROSITE" id="PS50093"/>
    </source>
</evidence>
<name>A0A2T8F5J8_9ACTN</name>
<dbReference type="EMBL" id="QDGZ01000011">
    <property type="protein sequence ID" value="PVG80984.1"/>
    <property type="molecule type" value="Genomic_DNA"/>
</dbReference>
<dbReference type="AlphaFoldDB" id="A0A2T8F5J8"/>
<dbReference type="PROSITE" id="PS50093">
    <property type="entry name" value="PKD"/>
    <property type="match status" value="1"/>
</dbReference>
<gene>
    <name evidence="2" type="ORF">DDE18_20725</name>
</gene>
<proteinExistence type="predicted"/>
<protein>
    <recommendedName>
        <fullName evidence="1">PKD domain-containing protein</fullName>
    </recommendedName>
</protein>
<dbReference type="OrthoDB" id="5192284at2"/>
<accession>A0A2T8F5J8</accession>
<keyword evidence="3" id="KW-1185">Reference proteome</keyword>
<comment type="caution">
    <text evidence="2">The sequence shown here is derived from an EMBL/GenBank/DDBJ whole genome shotgun (WGS) entry which is preliminary data.</text>
</comment>
<evidence type="ECO:0000313" key="3">
    <source>
        <dbReference type="Proteomes" id="UP000246018"/>
    </source>
</evidence>
<dbReference type="RefSeq" id="WP_116574199.1">
    <property type="nucleotide sequence ID" value="NZ_QDGZ01000011.1"/>
</dbReference>
<feature type="domain" description="PKD" evidence="1">
    <location>
        <begin position="190"/>
        <end position="232"/>
    </location>
</feature>
<dbReference type="Proteomes" id="UP000246018">
    <property type="component" value="Unassembled WGS sequence"/>
</dbReference>
<sequence>MLFTLFMWPASMSSASGDEPEVGAEENDDVFYTEFTETDEASNSENPTEQSQVVTTSVSETVPPTLIPQCEHGGAVGLDNGFGCTGKQLECEGGLVFTVITHAADGTSTTDTYECIKEEEATKGKPIDIPAEVAKAFRKVGLPTSSLVVQPPGGRTLVNLDTIFSSQAERFTTDVALDPVKITVSLEIWPQSFKWHFGDGSTPRLTDWPGKPWTEGADVSTLITHTYSKVGEKIPVSVDTTWAARWRVKGTDNPWQDVAGTVTIEGTPQQISVLEAKPLLVKR</sequence>
<evidence type="ECO:0000313" key="2">
    <source>
        <dbReference type="EMBL" id="PVG80984.1"/>
    </source>
</evidence>